<sequence length="64" mass="7121">MEMEVKQLVRFLEEEADVGFQTSTELLISMGCGELTNRCEEEGTRMEILGPFLGVVGLESFFGS</sequence>
<evidence type="ECO:0000313" key="1">
    <source>
        <dbReference type="EMBL" id="RZC72295.1"/>
    </source>
</evidence>
<organism evidence="1 2">
    <name type="scientific">Papaver somniferum</name>
    <name type="common">Opium poppy</name>
    <dbReference type="NCBI Taxonomy" id="3469"/>
    <lineage>
        <taxon>Eukaryota</taxon>
        <taxon>Viridiplantae</taxon>
        <taxon>Streptophyta</taxon>
        <taxon>Embryophyta</taxon>
        <taxon>Tracheophyta</taxon>
        <taxon>Spermatophyta</taxon>
        <taxon>Magnoliopsida</taxon>
        <taxon>Ranunculales</taxon>
        <taxon>Papaveraceae</taxon>
        <taxon>Papaveroideae</taxon>
        <taxon>Papaver</taxon>
    </lineage>
</organism>
<dbReference type="AlphaFoldDB" id="A0A4Y7KK80"/>
<evidence type="ECO:0000313" key="2">
    <source>
        <dbReference type="Proteomes" id="UP000316621"/>
    </source>
</evidence>
<dbReference type="Gramene" id="RZC72295">
    <property type="protein sequence ID" value="RZC72295"/>
    <property type="gene ID" value="C5167_035498"/>
</dbReference>
<protein>
    <submittedName>
        <fullName evidence="1">Uncharacterized protein</fullName>
    </submittedName>
</protein>
<dbReference type="EMBL" id="CM010721">
    <property type="protein sequence ID" value="RZC72295.1"/>
    <property type="molecule type" value="Genomic_DNA"/>
</dbReference>
<proteinExistence type="predicted"/>
<name>A0A4Y7KK80_PAPSO</name>
<gene>
    <name evidence="1" type="ORF">C5167_035498</name>
</gene>
<accession>A0A4Y7KK80</accession>
<reference evidence="1 2" key="1">
    <citation type="journal article" date="2018" name="Science">
        <title>The opium poppy genome and morphinan production.</title>
        <authorList>
            <person name="Guo L."/>
            <person name="Winzer T."/>
            <person name="Yang X."/>
            <person name="Li Y."/>
            <person name="Ning Z."/>
            <person name="He Z."/>
            <person name="Teodor R."/>
            <person name="Lu Y."/>
            <person name="Bowser T.A."/>
            <person name="Graham I.A."/>
            <person name="Ye K."/>
        </authorList>
    </citation>
    <scope>NUCLEOTIDE SEQUENCE [LARGE SCALE GENOMIC DNA]</scope>
    <source>
        <strain evidence="2">cv. HN1</strain>
        <tissue evidence="1">Leaves</tissue>
    </source>
</reference>
<dbReference type="Proteomes" id="UP000316621">
    <property type="component" value="Chromosome 7"/>
</dbReference>
<keyword evidence="2" id="KW-1185">Reference proteome</keyword>